<dbReference type="CDD" id="cd01086">
    <property type="entry name" value="MetAP1"/>
    <property type="match status" value="1"/>
</dbReference>
<dbReference type="GO" id="GO:0070006">
    <property type="term" value="F:metalloaminopeptidase activity"/>
    <property type="evidence" value="ECO:0007669"/>
    <property type="project" value="UniProtKB-UniRule"/>
</dbReference>
<feature type="domain" description="Peptidase M24" evidence="7">
    <location>
        <begin position="142"/>
        <end position="369"/>
    </location>
</feature>
<dbReference type="GO" id="GO:0004239">
    <property type="term" value="F:initiator methionyl aminopeptidase activity"/>
    <property type="evidence" value="ECO:0007669"/>
    <property type="project" value="UniProtKB-UniRule"/>
</dbReference>
<dbReference type="PANTHER" id="PTHR43330:SF8">
    <property type="entry name" value="METHIONINE AMINOPEPTIDASE 1D, MITOCHONDRIAL"/>
    <property type="match status" value="1"/>
</dbReference>
<keyword evidence="4 5" id="KW-0378">Hydrolase</keyword>
<dbReference type="PANTHER" id="PTHR43330">
    <property type="entry name" value="METHIONINE AMINOPEPTIDASE"/>
    <property type="match status" value="1"/>
</dbReference>
<dbReference type="Gene3D" id="3.90.230.10">
    <property type="entry name" value="Creatinase/methionine aminopeptidase superfamily"/>
    <property type="match status" value="1"/>
</dbReference>
<evidence type="ECO:0000256" key="3">
    <source>
        <dbReference type="ARBA" id="ARBA00022723"/>
    </source>
</evidence>
<dbReference type="HAMAP" id="MF_01974">
    <property type="entry name" value="MetAP_1"/>
    <property type="match status" value="1"/>
</dbReference>
<evidence type="ECO:0000256" key="2">
    <source>
        <dbReference type="ARBA" id="ARBA00022670"/>
    </source>
</evidence>
<accession>A0A0P4WD60</accession>
<reference evidence="8" key="1">
    <citation type="submission" date="2015-09" db="EMBL/GenBank/DDBJ databases">
        <title>Scylla olivacea transcriptome.</title>
        <authorList>
            <person name="Ikhwanuddin M."/>
        </authorList>
    </citation>
    <scope>NUCLEOTIDE SEQUENCE</scope>
</reference>
<dbReference type="EMBL" id="GDRN01072657">
    <property type="protein sequence ID" value="JAI63524.1"/>
    <property type="molecule type" value="Transcribed_RNA"/>
</dbReference>
<organism evidence="8">
    <name type="scientific">Scylla olivacea</name>
    <name type="common">Orange mud crab</name>
    <name type="synonym">Cancer olivacea</name>
    <dbReference type="NCBI Taxonomy" id="85551"/>
    <lineage>
        <taxon>Eukaryota</taxon>
        <taxon>Metazoa</taxon>
        <taxon>Ecdysozoa</taxon>
        <taxon>Arthropoda</taxon>
        <taxon>Crustacea</taxon>
        <taxon>Multicrustacea</taxon>
        <taxon>Malacostraca</taxon>
        <taxon>Eumalacostraca</taxon>
        <taxon>Eucarida</taxon>
        <taxon>Decapoda</taxon>
        <taxon>Pleocyemata</taxon>
        <taxon>Brachyura</taxon>
        <taxon>Eubrachyura</taxon>
        <taxon>Portunoidea</taxon>
        <taxon>Portunidae</taxon>
        <taxon>Portuninae</taxon>
        <taxon>Scylla</taxon>
    </lineage>
</organism>
<feature type="binding site" evidence="5">
    <location>
        <position position="236"/>
    </location>
    <ligand>
        <name>a divalent metal cation</name>
        <dbReference type="ChEBI" id="CHEBI:60240"/>
        <label>2</label>
        <note>catalytic</note>
    </ligand>
</feature>
<feature type="binding site" evidence="5">
    <location>
        <position position="208"/>
    </location>
    <ligand>
        <name>substrate</name>
    </ligand>
</feature>
<feature type="binding site" evidence="5">
    <location>
        <position position="236"/>
    </location>
    <ligand>
        <name>a divalent metal cation</name>
        <dbReference type="ChEBI" id="CHEBI:60240"/>
        <label>1</label>
    </ligand>
</feature>
<keyword evidence="2 5" id="KW-0645">Protease</keyword>
<dbReference type="InterPro" id="IPR036005">
    <property type="entry name" value="Creatinase/aminopeptidase-like"/>
</dbReference>
<keyword evidence="3 5" id="KW-0479">Metal-binding</keyword>
<evidence type="ECO:0000259" key="7">
    <source>
        <dbReference type="Pfam" id="PF00557"/>
    </source>
</evidence>
<protein>
    <recommendedName>
        <fullName evidence="6">Methionine aminopeptidase</fullName>
        <ecNumber evidence="6">3.4.11.18</ecNumber>
    </recommendedName>
</protein>
<dbReference type="InterPro" id="IPR002467">
    <property type="entry name" value="Pept_M24A_MAP1"/>
</dbReference>
<evidence type="ECO:0000256" key="4">
    <source>
        <dbReference type="ARBA" id="ARBA00022801"/>
    </source>
</evidence>
<feature type="binding site" evidence="5">
    <location>
        <position position="362"/>
    </location>
    <ligand>
        <name>a divalent metal cation</name>
        <dbReference type="ChEBI" id="CHEBI:60240"/>
        <label>2</label>
        <note>catalytic</note>
    </ligand>
</feature>
<feature type="binding site" evidence="5">
    <location>
        <position position="331"/>
    </location>
    <ligand>
        <name>a divalent metal cation</name>
        <dbReference type="ChEBI" id="CHEBI:60240"/>
        <label>2</label>
        <note>catalytic</note>
    </ligand>
</feature>
<dbReference type="InterPro" id="IPR001714">
    <property type="entry name" value="Pept_M24_MAP"/>
</dbReference>
<comment type="cofactor">
    <cofactor evidence="5">
        <name>Co(2+)</name>
        <dbReference type="ChEBI" id="CHEBI:48828"/>
    </cofactor>
    <cofactor evidence="5">
        <name>Zn(2+)</name>
        <dbReference type="ChEBI" id="CHEBI:29105"/>
    </cofactor>
    <cofactor evidence="5">
        <name>Mn(2+)</name>
        <dbReference type="ChEBI" id="CHEBI:29035"/>
    </cofactor>
    <cofactor evidence="5">
        <name>Fe(2+)</name>
        <dbReference type="ChEBI" id="CHEBI:29033"/>
    </cofactor>
    <text evidence="5">Binds 2 divalent metal cations per subunit. Has a high-affinity and a low affinity metal-binding site. The true nature of the physiological cofactor is under debate. The enzyme is active with cobalt, zinc, manganese or divalent iron ions. Most likely, methionine aminopeptidases function as mononuclear Fe(2+)-metalloproteases under physiological conditions, and the catalytically relevant metal-binding site has been assigned to the histidine-containing high-affinity site.</text>
</comment>
<feature type="binding site" evidence="5">
    <location>
        <position position="299"/>
    </location>
    <ligand>
        <name>a divalent metal cation</name>
        <dbReference type="ChEBI" id="CHEBI:60240"/>
        <label>2</label>
        <note>catalytic</note>
    </ligand>
</feature>
<dbReference type="InterPro" id="IPR000994">
    <property type="entry name" value="Pept_M24"/>
</dbReference>
<dbReference type="SUPFAM" id="SSF55920">
    <property type="entry name" value="Creatinase/aminopeptidase"/>
    <property type="match status" value="1"/>
</dbReference>
<dbReference type="PRINTS" id="PR00599">
    <property type="entry name" value="MAPEPTIDASE"/>
</dbReference>
<feature type="binding site" evidence="5">
    <location>
        <position position="362"/>
    </location>
    <ligand>
        <name>a divalent metal cation</name>
        <dbReference type="ChEBI" id="CHEBI:60240"/>
        <label>1</label>
    </ligand>
</feature>
<evidence type="ECO:0000256" key="6">
    <source>
        <dbReference type="RuleBase" id="RU003653"/>
    </source>
</evidence>
<dbReference type="GO" id="GO:0046872">
    <property type="term" value="F:metal ion binding"/>
    <property type="evidence" value="ECO:0007669"/>
    <property type="project" value="UniProtKB-UniRule"/>
</dbReference>
<comment type="function">
    <text evidence="6">Cotranslationally removes the N-terminal methionine from nascent proteins. The N-terminal methionine is often cleaved when the second residue in the primary sequence is small and uncharged (Met-Ala-, Cys, Gly, Pro, Ser, Thr, or Val).</text>
</comment>
<feature type="binding site" evidence="5">
    <location>
        <position position="225"/>
    </location>
    <ligand>
        <name>a divalent metal cation</name>
        <dbReference type="ChEBI" id="CHEBI:60240"/>
        <label>1</label>
    </ligand>
</feature>
<sequence length="384" mass="41270">MTGVLARGAGLACLVAGSRKALVCGCGEAANTLSISTAACPWRAVTAWSVGGVRRGTPWAPATHSTGSCITSPQHTMTEQRRGVWDLFRRVNFGSYAVLDNVGEVSLPQPVPAHIPRPPYAETGEPLPPPATPDIHSLSGEEAMRNACRLAAEVQNAVKENIKAGMTTEEVDVLVHNRAIDAGAYPSPLNYRGFPKSVCTSVNNVACHGIPDDRPLMDGDIVSVDVTVFIGGYHGDCCETYMIGEVDDPGRHLVRAARRCRDEAIALCGPGVPFYAIGNRVERVAEEEGVRVVPCFIGHGISNYFHGPPDIYHCYNFYPGEMEPGMTFTVEPVITQGKEEVVLLEDGWTAVMLDNARAAQFEHTVLITDSGHEILTEFKGNGGQ</sequence>
<dbReference type="Pfam" id="PF00557">
    <property type="entry name" value="Peptidase_M24"/>
    <property type="match status" value="1"/>
</dbReference>
<dbReference type="NCBIfam" id="TIGR00500">
    <property type="entry name" value="met_pdase_I"/>
    <property type="match status" value="1"/>
</dbReference>
<dbReference type="EC" id="3.4.11.18" evidence="6"/>
<evidence type="ECO:0000256" key="5">
    <source>
        <dbReference type="HAMAP-Rule" id="MF_03174"/>
    </source>
</evidence>
<name>A0A0P4WD60_SCYOL</name>
<evidence type="ECO:0000313" key="8">
    <source>
        <dbReference type="EMBL" id="JAI63524.1"/>
    </source>
</evidence>
<dbReference type="GO" id="GO:0006508">
    <property type="term" value="P:proteolysis"/>
    <property type="evidence" value="ECO:0007669"/>
    <property type="project" value="UniProtKB-KW"/>
</dbReference>
<comment type="similarity">
    <text evidence="5">Belongs to the peptidase M24A family. Methionine aminopeptidase type 1 subfamily.</text>
</comment>
<dbReference type="AlphaFoldDB" id="A0A0P4WD60"/>
<keyword evidence="1 5" id="KW-0031">Aminopeptidase</keyword>
<comment type="catalytic activity">
    <reaction evidence="5 6">
        <text>Release of N-terminal amino acids, preferentially methionine, from peptides and arylamides.</text>
        <dbReference type="EC" id="3.4.11.18"/>
    </reaction>
</comment>
<feature type="binding site" evidence="5">
    <location>
        <position position="306"/>
    </location>
    <ligand>
        <name>substrate</name>
    </ligand>
</feature>
<evidence type="ECO:0000256" key="1">
    <source>
        <dbReference type="ARBA" id="ARBA00022438"/>
    </source>
</evidence>
<proteinExistence type="inferred from homology"/>